<evidence type="ECO:0000313" key="2">
    <source>
        <dbReference type="Proteomes" id="UP000789405"/>
    </source>
</evidence>
<keyword evidence="2" id="KW-1185">Reference proteome</keyword>
<proteinExistence type="predicted"/>
<gene>
    <name evidence="1" type="ORF">DERYTH_LOCUS108</name>
</gene>
<organism evidence="1 2">
    <name type="scientific">Dentiscutata erythropus</name>
    <dbReference type="NCBI Taxonomy" id="1348616"/>
    <lineage>
        <taxon>Eukaryota</taxon>
        <taxon>Fungi</taxon>
        <taxon>Fungi incertae sedis</taxon>
        <taxon>Mucoromycota</taxon>
        <taxon>Glomeromycotina</taxon>
        <taxon>Glomeromycetes</taxon>
        <taxon>Diversisporales</taxon>
        <taxon>Gigasporaceae</taxon>
        <taxon>Dentiscutata</taxon>
    </lineage>
</organism>
<comment type="caution">
    <text evidence="1">The sequence shown here is derived from an EMBL/GenBank/DDBJ whole genome shotgun (WGS) entry which is preliminary data.</text>
</comment>
<dbReference type="EMBL" id="CAJVPY010000020">
    <property type="protein sequence ID" value="CAG8444611.1"/>
    <property type="molecule type" value="Genomic_DNA"/>
</dbReference>
<dbReference type="AlphaFoldDB" id="A0A9N8YPX5"/>
<dbReference type="OrthoDB" id="2385470at2759"/>
<evidence type="ECO:0000313" key="1">
    <source>
        <dbReference type="EMBL" id="CAG8444611.1"/>
    </source>
</evidence>
<protein>
    <submittedName>
        <fullName evidence="1">27268_t:CDS:1</fullName>
    </submittedName>
</protein>
<name>A0A9N8YPX5_9GLOM</name>
<accession>A0A9N8YPX5</accession>
<dbReference type="Proteomes" id="UP000789405">
    <property type="component" value="Unassembled WGS sequence"/>
</dbReference>
<sequence>MSNYSKAQLILRLKDAESHYDNKEYEKAWTIFSEIDTIKFKPDNYHLNKDDINIFKYTARFWITIYIFEGYYIPPNKQIDENLKDLYLLKKHKTGVLGVKKDDELAYKYYKEVVDFIPNKEIEYFNSNTADRHLCIDFDDMQPKLRMYEYSTVLLQNDNTCLDYCDLY</sequence>
<reference evidence="1" key="1">
    <citation type="submission" date="2021-06" db="EMBL/GenBank/DDBJ databases">
        <authorList>
            <person name="Kallberg Y."/>
            <person name="Tangrot J."/>
            <person name="Rosling A."/>
        </authorList>
    </citation>
    <scope>NUCLEOTIDE SEQUENCE</scope>
    <source>
        <strain evidence="1">MA453B</strain>
    </source>
</reference>